<feature type="transmembrane region" description="Helical" evidence="7">
    <location>
        <begin position="391"/>
        <end position="409"/>
    </location>
</feature>
<dbReference type="PANTHER" id="PTHR42948">
    <property type="entry name" value="TRANSPORTER"/>
    <property type="match status" value="1"/>
</dbReference>
<evidence type="ECO:0000256" key="6">
    <source>
        <dbReference type="RuleBase" id="RU003732"/>
    </source>
</evidence>
<feature type="transmembrane region" description="Helical" evidence="7">
    <location>
        <begin position="12"/>
        <end position="30"/>
    </location>
</feature>
<dbReference type="Proteomes" id="UP000660861">
    <property type="component" value="Unassembled WGS sequence"/>
</dbReference>
<dbReference type="InterPro" id="IPR000175">
    <property type="entry name" value="Na/ntran_symport"/>
</dbReference>
<sequence>MQREKFGSRLGFVLISAGCAIGLGNVWRFPFITGKYGGAAFVLIYLFFLLILGLPVMIMEFSVGRASQKSIARSFHELEPKGSKWHLHGYVGMAGNYLLMMFYTTIAGWMLYYFFKMALGHFEGLGPAGVEQEFGQMTAQPWTMAFWMVLVVVLCMGVCAKGLKNGVEKITKVMMLCLLAVMVILVARAVTLPGAAEGLRFYLMPDFGKMMEAGLPETIFAAMGQAFFTLSIGVGSMAIFGSYIGKDRTLTGEAVNVTLLDTFVALTAGLIIFPACFSFGVNPGSGPSLVFITLPNIFNAMTGGRIWGSLFFIFMSFAAFSTVIGVFENILSCCIDLWGWSRKKAVIVNLFAIILLSLPCVLGFNLLSSFTPLGGGTNLMDLEDFIVSNNLLPLGSIVYLLFCTTRYGWGWKNFVGEADTGKGPKFPKWTRVYVTYILPIIVLFVFFQGYYDKFKPLILSWFQ</sequence>
<evidence type="ECO:0000256" key="5">
    <source>
        <dbReference type="ARBA" id="ARBA00023136"/>
    </source>
</evidence>
<feature type="transmembrane region" description="Helical" evidence="7">
    <location>
        <begin position="257"/>
        <end position="281"/>
    </location>
</feature>
<dbReference type="GO" id="GO:0015293">
    <property type="term" value="F:symporter activity"/>
    <property type="evidence" value="ECO:0007669"/>
    <property type="project" value="UniProtKB-KW"/>
</dbReference>
<keyword evidence="6" id="KW-0769">Symport</keyword>
<feature type="transmembrane region" description="Helical" evidence="7">
    <location>
        <begin position="175"/>
        <end position="196"/>
    </location>
</feature>
<keyword evidence="5 7" id="KW-0472">Membrane</keyword>
<dbReference type="PROSITE" id="PS00610">
    <property type="entry name" value="NA_NEUROTRAN_SYMP_1"/>
    <property type="match status" value="1"/>
</dbReference>
<feature type="transmembrane region" description="Helical" evidence="7">
    <location>
        <begin position="36"/>
        <end position="59"/>
    </location>
</feature>
<feature type="transmembrane region" description="Helical" evidence="7">
    <location>
        <begin position="144"/>
        <end position="163"/>
    </location>
</feature>
<feature type="transmembrane region" description="Helical" evidence="7">
    <location>
        <begin position="347"/>
        <end position="371"/>
    </location>
</feature>
<dbReference type="AlphaFoldDB" id="A0A926EFH4"/>
<dbReference type="GO" id="GO:0016020">
    <property type="term" value="C:membrane"/>
    <property type="evidence" value="ECO:0007669"/>
    <property type="project" value="UniProtKB-SubCell"/>
</dbReference>
<proteinExistence type="inferred from homology"/>
<reference evidence="8" key="1">
    <citation type="submission" date="2020-08" db="EMBL/GenBank/DDBJ databases">
        <title>Genome public.</title>
        <authorList>
            <person name="Liu C."/>
            <person name="Sun Q."/>
        </authorList>
    </citation>
    <scope>NUCLEOTIDE SEQUENCE</scope>
    <source>
        <strain evidence="8">NSJ-54</strain>
    </source>
</reference>
<dbReference type="PANTHER" id="PTHR42948:SF1">
    <property type="entry name" value="TRANSPORTER"/>
    <property type="match status" value="1"/>
</dbReference>
<feature type="transmembrane region" description="Helical" evidence="7">
    <location>
        <begin position="306"/>
        <end position="327"/>
    </location>
</feature>
<feature type="transmembrane region" description="Helical" evidence="7">
    <location>
        <begin position="219"/>
        <end position="245"/>
    </location>
</feature>
<dbReference type="RefSeq" id="WP_262397828.1">
    <property type="nucleotide sequence ID" value="NZ_JACRTC010000005.1"/>
</dbReference>
<dbReference type="PRINTS" id="PR00176">
    <property type="entry name" value="NANEUSMPORT"/>
</dbReference>
<comment type="similarity">
    <text evidence="6">Belongs to the sodium:neurotransmitter symporter (SNF) (TC 2.A.22) family.</text>
</comment>
<dbReference type="SUPFAM" id="SSF161070">
    <property type="entry name" value="SNF-like"/>
    <property type="match status" value="1"/>
</dbReference>
<feature type="transmembrane region" description="Helical" evidence="7">
    <location>
        <begin position="430"/>
        <end position="451"/>
    </location>
</feature>
<organism evidence="8 9">
    <name type="scientific">Zongyangia hominis</name>
    <dbReference type="NCBI Taxonomy" id="2763677"/>
    <lineage>
        <taxon>Bacteria</taxon>
        <taxon>Bacillati</taxon>
        <taxon>Bacillota</taxon>
        <taxon>Clostridia</taxon>
        <taxon>Eubacteriales</taxon>
        <taxon>Oscillospiraceae</taxon>
        <taxon>Zongyangia</taxon>
    </lineage>
</organism>
<accession>A0A926EFH4</accession>
<dbReference type="InterPro" id="IPR047218">
    <property type="entry name" value="YocR/YhdH-like"/>
</dbReference>
<evidence type="ECO:0000313" key="8">
    <source>
        <dbReference type="EMBL" id="MBC8570732.1"/>
    </source>
</evidence>
<name>A0A926EFH4_9FIRM</name>
<evidence type="ECO:0000256" key="4">
    <source>
        <dbReference type="ARBA" id="ARBA00022989"/>
    </source>
</evidence>
<keyword evidence="4 7" id="KW-1133">Transmembrane helix</keyword>
<comment type="caution">
    <text evidence="8">The sequence shown here is derived from an EMBL/GenBank/DDBJ whole genome shotgun (WGS) entry which is preliminary data.</text>
</comment>
<evidence type="ECO:0000313" key="9">
    <source>
        <dbReference type="Proteomes" id="UP000660861"/>
    </source>
</evidence>
<dbReference type="NCBIfam" id="NF037979">
    <property type="entry name" value="Na_transp"/>
    <property type="match status" value="1"/>
</dbReference>
<keyword evidence="9" id="KW-1185">Reference proteome</keyword>
<dbReference type="PROSITE" id="PS50267">
    <property type="entry name" value="NA_NEUROTRAN_SYMP_3"/>
    <property type="match status" value="1"/>
</dbReference>
<keyword evidence="2 6" id="KW-0813">Transport</keyword>
<keyword evidence="3 6" id="KW-0812">Transmembrane</keyword>
<gene>
    <name evidence="8" type="ORF">H8709_07815</name>
</gene>
<evidence type="ECO:0000256" key="3">
    <source>
        <dbReference type="ARBA" id="ARBA00022692"/>
    </source>
</evidence>
<dbReference type="CDD" id="cd10336">
    <property type="entry name" value="SLC6sbd_Tyt1-Like"/>
    <property type="match status" value="1"/>
</dbReference>
<evidence type="ECO:0000256" key="2">
    <source>
        <dbReference type="ARBA" id="ARBA00022448"/>
    </source>
</evidence>
<evidence type="ECO:0000256" key="1">
    <source>
        <dbReference type="ARBA" id="ARBA00004141"/>
    </source>
</evidence>
<dbReference type="EMBL" id="JACRTC010000005">
    <property type="protein sequence ID" value="MBC8570732.1"/>
    <property type="molecule type" value="Genomic_DNA"/>
</dbReference>
<dbReference type="InterPro" id="IPR037272">
    <property type="entry name" value="SNS_sf"/>
</dbReference>
<feature type="transmembrane region" description="Helical" evidence="7">
    <location>
        <begin position="94"/>
        <end position="115"/>
    </location>
</feature>
<dbReference type="Pfam" id="PF00209">
    <property type="entry name" value="SNF"/>
    <property type="match status" value="2"/>
</dbReference>
<evidence type="ECO:0000256" key="7">
    <source>
        <dbReference type="SAM" id="Phobius"/>
    </source>
</evidence>
<protein>
    <recommendedName>
        <fullName evidence="6">Transporter</fullName>
    </recommendedName>
</protein>
<comment type="subcellular location">
    <subcellularLocation>
        <location evidence="1">Membrane</location>
        <topology evidence="1">Multi-pass membrane protein</topology>
    </subcellularLocation>
</comment>